<proteinExistence type="inferred from homology"/>
<keyword evidence="4" id="KW-0762">Sugar transport</keyword>
<keyword evidence="6" id="KW-0769">Symport</keyword>
<dbReference type="Proteomes" id="UP000501868">
    <property type="component" value="Chromosome"/>
</dbReference>
<feature type="transmembrane region" description="Helical" evidence="9">
    <location>
        <begin position="251"/>
        <end position="270"/>
    </location>
</feature>
<evidence type="ECO:0000256" key="2">
    <source>
        <dbReference type="ARBA" id="ARBA00022448"/>
    </source>
</evidence>
<keyword evidence="7 9" id="KW-1133">Transmembrane helix</keyword>
<reference evidence="10 11" key="2">
    <citation type="submission" date="2020-04" db="EMBL/GenBank/DDBJ databases">
        <authorList>
            <person name="Fomenkov A."/>
            <person name="Anton B.P."/>
            <person name="Roberts R.J."/>
        </authorList>
    </citation>
    <scope>NUCLEOTIDE SEQUENCE [LARGE SCALE GENOMIC DNA]</scope>
    <source>
        <strain evidence="10 11">S2</strain>
    </source>
</reference>
<evidence type="ECO:0000256" key="1">
    <source>
        <dbReference type="ARBA" id="ARBA00006430"/>
    </source>
</evidence>
<sequence length="325" mass="33597">MPIKRTIEKIPGGMMLVPLLLGALINTFFPDTAVFFGSFTEAIFKGALPLIAVNLFCLGTTMHFKAAPAIVKKGGSLLLAKVGVAALVSIIAAKFIGDGMVLGGLSVLAIVAAMNDTNGGMYISLMNQFGKKEDVGATTIMSLESGPFLTMITLGIAGLSVFPWQYMLGAILPLVLGMIIGNLDHECRDLFGKAVPALIPFFAFGLGYGINLKNVYQAGLTGILLGLSVILITGTVCFITDRLTGGTGVAGIAASTTAGNAAAVPAVIAASNPEYAAVAPSATVMVAASVVVTAILVPILTAWWAKRVSASQQIKENPHLMQDIV</sequence>
<feature type="transmembrane region" description="Helical" evidence="9">
    <location>
        <begin position="12"/>
        <end position="30"/>
    </location>
</feature>
<evidence type="ECO:0000313" key="10">
    <source>
        <dbReference type="EMBL" id="QIZ06459.1"/>
    </source>
</evidence>
<dbReference type="GO" id="GO:0016020">
    <property type="term" value="C:membrane"/>
    <property type="evidence" value="ECO:0007669"/>
    <property type="project" value="InterPro"/>
</dbReference>
<keyword evidence="2" id="KW-0813">Transport</keyword>
<name>A0A6H1NYU0_PRIMG</name>
<feature type="transmembrane region" description="Helical" evidence="9">
    <location>
        <begin position="76"/>
        <end position="96"/>
    </location>
</feature>
<evidence type="ECO:0000256" key="9">
    <source>
        <dbReference type="SAM" id="Phobius"/>
    </source>
</evidence>
<keyword evidence="8 9" id="KW-0472">Membrane</keyword>
<dbReference type="Pfam" id="PF03812">
    <property type="entry name" value="KdgT"/>
    <property type="match status" value="1"/>
</dbReference>
<dbReference type="InterPro" id="IPR004684">
    <property type="entry name" value="2keto-3dGluconate_permease"/>
</dbReference>
<accession>A0A6H1NYU0</accession>
<comment type="similarity">
    <text evidence="1">Belongs to the KdgT transporter family.</text>
</comment>
<feature type="transmembrane region" description="Helical" evidence="9">
    <location>
        <begin position="216"/>
        <end position="239"/>
    </location>
</feature>
<gene>
    <name evidence="10" type="ORF">HFZ78_06865</name>
</gene>
<protein>
    <submittedName>
        <fullName evidence="10">2-keto-3-deoxygluconate permease</fullName>
    </submittedName>
</protein>
<evidence type="ECO:0000256" key="8">
    <source>
        <dbReference type="ARBA" id="ARBA00023136"/>
    </source>
</evidence>
<feature type="transmembrane region" description="Helical" evidence="9">
    <location>
        <begin position="190"/>
        <end position="210"/>
    </location>
</feature>
<keyword evidence="3" id="KW-1003">Cell membrane</keyword>
<feature type="transmembrane region" description="Helical" evidence="9">
    <location>
        <begin position="282"/>
        <end position="305"/>
    </location>
</feature>
<feature type="transmembrane region" description="Helical" evidence="9">
    <location>
        <begin position="135"/>
        <end position="158"/>
    </location>
</feature>
<evidence type="ECO:0000256" key="6">
    <source>
        <dbReference type="ARBA" id="ARBA00022847"/>
    </source>
</evidence>
<evidence type="ECO:0000256" key="4">
    <source>
        <dbReference type="ARBA" id="ARBA00022597"/>
    </source>
</evidence>
<keyword evidence="5 9" id="KW-0812">Transmembrane</keyword>
<evidence type="ECO:0000256" key="5">
    <source>
        <dbReference type="ARBA" id="ARBA00022692"/>
    </source>
</evidence>
<feature type="transmembrane region" description="Helical" evidence="9">
    <location>
        <begin position="42"/>
        <end position="64"/>
    </location>
</feature>
<feature type="transmembrane region" description="Helical" evidence="9">
    <location>
        <begin position="102"/>
        <end position="123"/>
    </location>
</feature>
<feature type="transmembrane region" description="Helical" evidence="9">
    <location>
        <begin position="164"/>
        <end position="183"/>
    </location>
</feature>
<evidence type="ECO:0000256" key="7">
    <source>
        <dbReference type="ARBA" id="ARBA00022989"/>
    </source>
</evidence>
<organism evidence="10 11">
    <name type="scientific">Priestia megaterium</name>
    <name type="common">Bacillus megaterium</name>
    <dbReference type="NCBI Taxonomy" id="1404"/>
    <lineage>
        <taxon>Bacteria</taxon>
        <taxon>Bacillati</taxon>
        <taxon>Bacillota</taxon>
        <taxon>Bacilli</taxon>
        <taxon>Bacillales</taxon>
        <taxon>Bacillaceae</taxon>
        <taxon>Priestia</taxon>
    </lineage>
</organism>
<dbReference type="GO" id="GO:0015649">
    <property type="term" value="F:2-keto-3-deoxygluconate:proton symporter activity"/>
    <property type="evidence" value="ECO:0007669"/>
    <property type="project" value="InterPro"/>
</dbReference>
<evidence type="ECO:0000313" key="11">
    <source>
        <dbReference type="Proteomes" id="UP000501868"/>
    </source>
</evidence>
<dbReference type="AlphaFoldDB" id="A0A6H1NYU0"/>
<dbReference type="EMBL" id="CP051128">
    <property type="protein sequence ID" value="QIZ06459.1"/>
    <property type="molecule type" value="Genomic_DNA"/>
</dbReference>
<reference evidence="10 11" key="1">
    <citation type="submission" date="2020-04" db="EMBL/GenBank/DDBJ databases">
        <title>Genome-Wide Identification of 5-Methylcytosine Sites in Bacterial Genomes By High-Throughput Sequencing of MspJI Restriction Fragments.</title>
        <authorList>
            <person name="Wu V."/>
        </authorList>
    </citation>
    <scope>NUCLEOTIDE SEQUENCE [LARGE SCALE GENOMIC DNA]</scope>
    <source>
        <strain evidence="10 11">S2</strain>
    </source>
</reference>
<evidence type="ECO:0000256" key="3">
    <source>
        <dbReference type="ARBA" id="ARBA00022475"/>
    </source>
</evidence>